<proteinExistence type="predicted"/>
<evidence type="ECO:0000313" key="1">
    <source>
        <dbReference type="EMBL" id="KIK01738.1"/>
    </source>
</evidence>
<reference evidence="1 2" key="1">
    <citation type="submission" date="2014-04" db="EMBL/GenBank/DDBJ databases">
        <authorList>
            <consortium name="DOE Joint Genome Institute"/>
            <person name="Kuo A."/>
            <person name="Kohler A."/>
            <person name="Nagy L.G."/>
            <person name="Floudas D."/>
            <person name="Copeland A."/>
            <person name="Barry K.W."/>
            <person name="Cichocki N."/>
            <person name="Veneault-Fourrey C."/>
            <person name="LaButti K."/>
            <person name="Lindquist E.A."/>
            <person name="Lipzen A."/>
            <person name="Lundell T."/>
            <person name="Morin E."/>
            <person name="Murat C."/>
            <person name="Sun H."/>
            <person name="Tunlid A."/>
            <person name="Henrissat B."/>
            <person name="Grigoriev I.V."/>
            <person name="Hibbett D.S."/>
            <person name="Martin F."/>
            <person name="Nordberg H.P."/>
            <person name="Cantor M.N."/>
            <person name="Hua S.X."/>
        </authorList>
    </citation>
    <scope>NUCLEOTIDE SEQUENCE [LARGE SCALE GENOMIC DNA]</scope>
    <source>
        <strain evidence="1 2">LaAM-08-1</strain>
    </source>
</reference>
<evidence type="ECO:0000313" key="2">
    <source>
        <dbReference type="Proteomes" id="UP000054477"/>
    </source>
</evidence>
<keyword evidence="2" id="KW-1185">Reference proteome</keyword>
<reference evidence="2" key="2">
    <citation type="submission" date="2015-01" db="EMBL/GenBank/DDBJ databases">
        <title>Evolutionary Origins and Diversification of the Mycorrhizal Mutualists.</title>
        <authorList>
            <consortium name="DOE Joint Genome Institute"/>
            <consortium name="Mycorrhizal Genomics Consortium"/>
            <person name="Kohler A."/>
            <person name="Kuo A."/>
            <person name="Nagy L.G."/>
            <person name="Floudas D."/>
            <person name="Copeland A."/>
            <person name="Barry K.W."/>
            <person name="Cichocki N."/>
            <person name="Veneault-Fourrey C."/>
            <person name="LaButti K."/>
            <person name="Lindquist E.A."/>
            <person name="Lipzen A."/>
            <person name="Lundell T."/>
            <person name="Morin E."/>
            <person name="Murat C."/>
            <person name="Riley R."/>
            <person name="Ohm R."/>
            <person name="Sun H."/>
            <person name="Tunlid A."/>
            <person name="Henrissat B."/>
            <person name="Grigoriev I.V."/>
            <person name="Hibbett D.S."/>
            <person name="Martin F."/>
        </authorList>
    </citation>
    <scope>NUCLEOTIDE SEQUENCE [LARGE SCALE GENOMIC DNA]</scope>
    <source>
        <strain evidence="2">LaAM-08-1</strain>
    </source>
</reference>
<dbReference type="HOGENOM" id="CLU_2812807_0_0_1"/>
<protein>
    <submittedName>
        <fullName evidence="1">Uncharacterized protein</fullName>
    </submittedName>
</protein>
<dbReference type="AlphaFoldDB" id="A0A0C9Y0X6"/>
<organism evidence="1 2">
    <name type="scientific">Laccaria amethystina LaAM-08-1</name>
    <dbReference type="NCBI Taxonomy" id="1095629"/>
    <lineage>
        <taxon>Eukaryota</taxon>
        <taxon>Fungi</taxon>
        <taxon>Dikarya</taxon>
        <taxon>Basidiomycota</taxon>
        <taxon>Agaricomycotina</taxon>
        <taxon>Agaricomycetes</taxon>
        <taxon>Agaricomycetidae</taxon>
        <taxon>Agaricales</taxon>
        <taxon>Agaricineae</taxon>
        <taxon>Hydnangiaceae</taxon>
        <taxon>Laccaria</taxon>
    </lineage>
</organism>
<sequence>MTCFKDESKPRKREIDPHNVELEHSNVVVGLKTPIEVDTLNEDGYDSGHFYRYDSSGDLMLCSIFYQ</sequence>
<gene>
    <name evidence="1" type="ORF">K443DRAFT_678151</name>
</gene>
<accession>A0A0C9Y0X6</accession>
<dbReference type="Proteomes" id="UP000054477">
    <property type="component" value="Unassembled WGS sequence"/>
</dbReference>
<dbReference type="EMBL" id="KN838602">
    <property type="protein sequence ID" value="KIK01738.1"/>
    <property type="molecule type" value="Genomic_DNA"/>
</dbReference>
<name>A0A0C9Y0X6_9AGAR</name>